<reference evidence="6" key="2">
    <citation type="submission" date="2011-02" db="EMBL/GenBank/DDBJ databases">
        <authorList>
            <person name="MacLean D."/>
        </authorList>
    </citation>
    <scope>NUCLEOTIDE SEQUENCE</scope>
</reference>
<dbReference type="FunFam" id="3.40.50.10480:FF:000001">
    <property type="entry name" value="IMP4, U3 small nucleolar ribonucleoprotein"/>
    <property type="match status" value="1"/>
</dbReference>
<dbReference type="GO" id="GO:0008270">
    <property type="term" value="F:zinc ion binding"/>
    <property type="evidence" value="ECO:0007669"/>
    <property type="project" value="UniProtKB-KW"/>
</dbReference>
<dbReference type="GO" id="GO:0042134">
    <property type="term" value="F:rRNA primary transcript binding"/>
    <property type="evidence" value="ECO:0007669"/>
    <property type="project" value="InterPro"/>
</dbReference>
<keyword evidence="6" id="KW-0687">Ribonucleoprotein</keyword>
<proteinExistence type="predicted"/>
<evidence type="ECO:0000256" key="1">
    <source>
        <dbReference type="ARBA" id="ARBA00022723"/>
    </source>
</evidence>
<dbReference type="PROSITE" id="PS50158">
    <property type="entry name" value="ZF_CCHC"/>
    <property type="match status" value="1"/>
</dbReference>
<dbReference type="Pfam" id="PF03828">
    <property type="entry name" value="PAP_assoc"/>
    <property type="match status" value="1"/>
</dbReference>
<gene>
    <name evidence="6" type="primary">AlNc14C20G2058</name>
    <name evidence="6" type="ORF">ALNC14_024230</name>
</gene>
<dbReference type="PROSITE" id="PS50833">
    <property type="entry name" value="BRIX"/>
    <property type="match status" value="1"/>
</dbReference>
<feature type="domain" description="Brix" evidence="5">
    <location>
        <begin position="581"/>
        <end position="761"/>
    </location>
</feature>
<keyword evidence="3" id="KW-0862">Zinc</keyword>
<dbReference type="Gene3D" id="4.10.60.10">
    <property type="entry name" value="Zinc finger, CCHC-type"/>
    <property type="match status" value="1"/>
</dbReference>
<dbReference type="Gene3D" id="1.10.1410.10">
    <property type="match status" value="1"/>
</dbReference>
<evidence type="ECO:0000313" key="6">
    <source>
        <dbReference type="EMBL" id="CCA16280.1"/>
    </source>
</evidence>
<dbReference type="Gene3D" id="3.40.50.10480">
    <property type="entry name" value="Probable brix-domain ribosomal biogenesis protein"/>
    <property type="match status" value="1"/>
</dbReference>
<dbReference type="SUPFAM" id="SSF81301">
    <property type="entry name" value="Nucleotidyltransferase"/>
    <property type="match status" value="1"/>
</dbReference>
<dbReference type="GO" id="GO:0030515">
    <property type="term" value="F:snoRNA binding"/>
    <property type="evidence" value="ECO:0007669"/>
    <property type="project" value="TreeGrafter"/>
</dbReference>
<organism evidence="6">
    <name type="scientific">Albugo laibachii Nc14</name>
    <dbReference type="NCBI Taxonomy" id="890382"/>
    <lineage>
        <taxon>Eukaryota</taxon>
        <taxon>Sar</taxon>
        <taxon>Stramenopiles</taxon>
        <taxon>Oomycota</taxon>
        <taxon>Peronosporomycetes</taxon>
        <taxon>Albuginales</taxon>
        <taxon>Albuginaceae</taxon>
        <taxon>Albugo</taxon>
    </lineage>
</organism>
<dbReference type="InterPro" id="IPR044281">
    <property type="entry name" value="IMP4/RPF1"/>
</dbReference>
<feature type="domain" description="CCHC-type" evidence="4">
    <location>
        <begin position="396"/>
        <end position="410"/>
    </location>
</feature>
<dbReference type="GO" id="GO:0006364">
    <property type="term" value="P:rRNA processing"/>
    <property type="evidence" value="ECO:0007669"/>
    <property type="project" value="InterPro"/>
</dbReference>
<protein>
    <submittedName>
        <fullName evidence="6">U3 small nucleolar ribonucleoprotein protein IMP4 p</fullName>
    </submittedName>
</protein>
<dbReference type="SUPFAM" id="SSF52954">
    <property type="entry name" value="Class II aaRS ABD-related"/>
    <property type="match status" value="1"/>
</dbReference>
<dbReference type="PANTHER" id="PTHR22734:SF2">
    <property type="entry name" value="U3 SMALL NUCLEOLAR RIBONUCLEOPROTEIN PROTEIN IMP4"/>
    <property type="match status" value="1"/>
</dbReference>
<dbReference type="CDD" id="cd05402">
    <property type="entry name" value="NT_PAP_TUTase"/>
    <property type="match status" value="1"/>
</dbReference>
<dbReference type="SMART" id="SM00879">
    <property type="entry name" value="Brix"/>
    <property type="match status" value="1"/>
</dbReference>
<dbReference type="SUPFAM" id="SSF57756">
    <property type="entry name" value="Retrovirus zinc finger-like domains"/>
    <property type="match status" value="1"/>
</dbReference>
<dbReference type="GO" id="GO:0042274">
    <property type="term" value="P:ribosomal small subunit biogenesis"/>
    <property type="evidence" value="ECO:0007669"/>
    <property type="project" value="UniProtKB-ARBA"/>
</dbReference>
<evidence type="ECO:0000259" key="5">
    <source>
        <dbReference type="PROSITE" id="PS50833"/>
    </source>
</evidence>
<dbReference type="AlphaFoldDB" id="F0W589"/>
<dbReference type="InterPro" id="IPR054708">
    <property type="entry name" value="MTPAP-like_central"/>
</dbReference>
<dbReference type="InterPro" id="IPR002058">
    <property type="entry name" value="PAP_assoc"/>
</dbReference>
<dbReference type="Pfam" id="PF04427">
    <property type="entry name" value="Brix"/>
    <property type="match status" value="1"/>
</dbReference>
<evidence type="ECO:0000256" key="3">
    <source>
        <dbReference type="PROSITE-ProRule" id="PRU00047"/>
    </source>
</evidence>
<dbReference type="Gene3D" id="3.30.460.10">
    <property type="entry name" value="Beta Polymerase, domain 2"/>
    <property type="match status" value="1"/>
</dbReference>
<dbReference type="InterPro" id="IPR043519">
    <property type="entry name" value="NT_sf"/>
</dbReference>
<name>F0W589_9STRA</name>
<dbReference type="EMBL" id="FR824065">
    <property type="protein sequence ID" value="CCA16280.1"/>
    <property type="molecule type" value="Genomic_DNA"/>
</dbReference>
<dbReference type="InterPro" id="IPR007109">
    <property type="entry name" value="Brix"/>
</dbReference>
<dbReference type="GO" id="GO:0032040">
    <property type="term" value="C:small-subunit processome"/>
    <property type="evidence" value="ECO:0007669"/>
    <property type="project" value="TreeGrafter"/>
</dbReference>
<evidence type="ECO:0000259" key="4">
    <source>
        <dbReference type="PROSITE" id="PS50158"/>
    </source>
</evidence>
<sequence length="784" mass="89812">MGATSSTQKLTVECISLLEQLEPSQIEKKRKRNFCISIERQLRRIWPKCKVVAFGSSARFAKTLQGMTFTHERIYELCSGFGFGGSDLDLAIFFEDFNLQHYHQLSQAEKSAILTQAAASIDRDFEIQEYVQSARVPILKLWNSRHQIACDLCVGGFHVVLNTAMMRYYGELDRRVRPLAFAVKYWAKSRGINDSSNGTLSSYGYCLLVIFYLQSRFGPTKLPCSKGIFGDTLEHCEDFASFSKKVENYPFPESSLHGSTALNVDSVGSLLKGFFNFYASEFDMERNVVNVREGIQTCKEAKWEYPVAWRLSIEDPFESGHDVARVIFNRRGQIVIMEEFRRANELLKLGNRFSSICNVDMSSWQATSSCYICNGSDHKARHCVIRTGRLDIGLSCWYCGEVGHTKGTCPLLQFLHIPKESDSNTAVSFVTHWGSSAVRSSSPTLSVRKKKKCRHSTTMSAKSRRDHKPIQWKQLSYPSEMTSQSSIPHTLIGKHAVMSVRRNVRLRREYLYRKGLEGKEKVLYEHKQKLKEAIRSGRSIPTELRNVEQNLRHEMEFDDEKHEKPVDSIDDEYRNAGVFDPKIAITTSRDPSSRLKQFAQELRVIIPNAIRLNRGTHTIINLVESARSNEFSDLILVTETRGEPDGLVVCHLPFGPTAYFSLSNTVLRHDIEDRATISEAYPHLILNQFETVLGRRVANILKHLFPVPKPDSKRVITFANDHDFISFRHHTFRKQGRQVDLSECGPRFELQLYQIKLGTCDQKEAENEWVLRPYMNSAKNRNHL</sequence>
<accession>F0W589</accession>
<keyword evidence="1" id="KW-0479">Metal-binding</keyword>
<dbReference type="InterPro" id="IPR036875">
    <property type="entry name" value="Znf_CCHC_sf"/>
</dbReference>
<dbReference type="PANTHER" id="PTHR22734">
    <property type="entry name" value="U3 SMALL NUCLEOLAR RIBONUCLEOPROTEIN PROTEIN IMP4"/>
    <property type="match status" value="1"/>
</dbReference>
<dbReference type="GO" id="GO:0034457">
    <property type="term" value="C:Mpp10 complex"/>
    <property type="evidence" value="ECO:0007669"/>
    <property type="project" value="UniProtKB-ARBA"/>
</dbReference>
<dbReference type="Pfam" id="PF22600">
    <property type="entry name" value="MTPAP-like_central"/>
    <property type="match status" value="1"/>
</dbReference>
<evidence type="ECO:0000256" key="2">
    <source>
        <dbReference type="ARBA" id="ARBA00022842"/>
    </source>
</evidence>
<keyword evidence="2" id="KW-0460">Magnesium</keyword>
<dbReference type="GO" id="GO:0005654">
    <property type="term" value="C:nucleoplasm"/>
    <property type="evidence" value="ECO:0007669"/>
    <property type="project" value="UniProtKB-ARBA"/>
</dbReference>
<dbReference type="HOGENOM" id="CLU_017185_0_0_1"/>
<dbReference type="SUPFAM" id="SSF81631">
    <property type="entry name" value="PAP/OAS1 substrate-binding domain"/>
    <property type="match status" value="1"/>
</dbReference>
<keyword evidence="3" id="KW-0863">Zinc-finger</keyword>
<reference evidence="6" key="1">
    <citation type="journal article" date="2011" name="PLoS Biol.">
        <title>Gene gain and loss during evolution of obligate parasitism in the white rust pathogen of Arabidopsis thaliana.</title>
        <authorList>
            <person name="Kemen E."/>
            <person name="Gardiner A."/>
            <person name="Schultz-Larsen T."/>
            <person name="Kemen A.C."/>
            <person name="Balmuth A.L."/>
            <person name="Robert-Seilaniantz A."/>
            <person name="Bailey K."/>
            <person name="Holub E."/>
            <person name="Studholme D.J."/>
            <person name="Maclean D."/>
            <person name="Jones J.D."/>
        </authorList>
    </citation>
    <scope>NUCLEOTIDE SEQUENCE</scope>
</reference>
<dbReference type="InterPro" id="IPR001878">
    <property type="entry name" value="Znf_CCHC"/>
</dbReference>
<dbReference type="SMART" id="SM00343">
    <property type="entry name" value="ZnF_C2HC"/>
    <property type="match status" value="2"/>
</dbReference>